<keyword evidence="3" id="KW-0143">Chaperone</keyword>
<evidence type="ECO:0000256" key="4">
    <source>
        <dbReference type="ARBA" id="ARBA00034320"/>
    </source>
</evidence>
<dbReference type="InterPro" id="IPR027417">
    <property type="entry name" value="P-loop_NTPase"/>
</dbReference>
<dbReference type="Proteomes" id="UP001285636">
    <property type="component" value="Unassembled WGS sequence"/>
</dbReference>
<feature type="domain" description="CobW/HypB/UreG nucleotide-binding" evidence="6">
    <location>
        <begin position="5"/>
        <end position="184"/>
    </location>
</feature>
<name>A0AAJ2KVW7_ALKPS</name>
<dbReference type="InterPro" id="IPR036627">
    <property type="entry name" value="CobW-likC_sf"/>
</dbReference>
<evidence type="ECO:0000313" key="8">
    <source>
        <dbReference type="EMBL" id="MDV2884176.1"/>
    </source>
</evidence>
<dbReference type="RefSeq" id="WP_323465850.1">
    <property type="nucleotide sequence ID" value="NZ_JAWJAY010000001.1"/>
</dbReference>
<dbReference type="Pfam" id="PF02492">
    <property type="entry name" value="cobW"/>
    <property type="match status" value="1"/>
</dbReference>
<sequence length="317" mass="36493">MKQIPAYVLTGFLGSGKTTVMQRMIQSAKDDGLRPIIVLNELGETNVERHLFTDVEMVELLNGCICCTIQEDMRTELEELLRTDDPGDILFIEGTGIANPQEIMEALTHPHLVEAVQLQSIISVLDTSKFLEYQSRFQSSKEVRQLLKHQVEFASLLLFNKMDLTDGRTLNKVKKKVEVLKQKNTPIIETEMGNVDHTELFASRFKWELEESEKSQNNHHHHHHQHTFQAVRVKDVPNIERVAFEKWLKKNDEHIIRAKGCIRLTETPRLFHFQYASKTLQLMPADEEDEPVIILIGTGFQKEELLDSIKAEVLMKG</sequence>
<accession>A0AAJ2KVW7</accession>
<dbReference type="GO" id="GO:0016787">
    <property type="term" value="F:hydrolase activity"/>
    <property type="evidence" value="ECO:0007669"/>
    <property type="project" value="UniProtKB-KW"/>
</dbReference>
<dbReference type="SUPFAM" id="SSF90002">
    <property type="entry name" value="Hypothetical protein YjiA, C-terminal domain"/>
    <property type="match status" value="1"/>
</dbReference>
<feature type="domain" description="CobW C-terminal" evidence="7">
    <location>
        <begin position="233"/>
        <end position="310"/>
    </location>
</feature>
<reference evidence="8" key="1">
    <citation type="submission" date="2023-10" db="EMBL/GenBank/DDBJ databases">
        <title>Screening of Alkalihalophilus pseudofirmusBZ-TG-HK211 and Its Alleviation of Salt Stress on Rapeseed Growth.</title>
        <authorList>
            <person name="Zhao B."/>
            <person name="Guo T."/>
        </authorList>
    </citation>
    <scope>NUCLEOTIDE SEQUENCE</scope>
    <source>
        <strain evidence="8">BZ-TG-HK211</strain>
    </source>
</reference>
<keyword evidence="1" id="KW-0547">Nucleotide-binding</keyword>
<evidence type="ECO:0000256" key="1">
    <source>
        <dbReference type="ARBA" id="ARBA00022741"/>
    </source>
</evidence>
<dbReference type="GO" id="GO:0000166">
    <property type="term" value="F:nucleotide binding"/>
    <property type="evidence" value="ECO:0007669"/>
    <property type="project" value="UniProtKB-KW"/>
</dbReference>
<dbReference type="Pfam" id="PF07683">
    <property type="entry name" value="CobW_C"/>
    <property type="match status" value="1"/>
</dbReference>
<dbReference type="InterPro" id="IPR003495">
    <property type="entry name" value="CobW/HypB/UreG_nucleotide-bd"/>
</dbReference>
<comment type="similarity">
    <text evidence="4">Belongs to the SIMIBI class G3E GTPase family. ZNG1 subfamily.</text>
</comment>
<gene>
    <name evidence="8" type="ORF">RYX45_03230</name>
</gene>
<dbReference type="EMBL" id="JAWJAY010000001">
    <property type="protein sequence ID" value="MDV2884176.1"/>
    <property type="molecule type" value="Genomic_DNA"/>
</dbReference>
<evidence type="ECO:0000256" key="5">
    <source>
        <dbReference type="ARBA" id="ARBA00049117"/>
    </source>
</evidence>
<keyword evidence="2" id="KW-0378">Hydrolase</keyword>
<dbReference type="SUPFAM" id="SSF52540">
    <property type="entry name" value="P-loop containing nucleoside triphosphate hydrolases"/>
    <property type="match status" value="1"/>
</dbReference>
<evidence type="ECO:0000256" key="2">
    <source>
        <dbReference type="ARBA" id="ARBA00022801"/>
    </source>
</evidence>
<comment type="catalytic activity">
    <reaction evidence="5">
        <text>GTP + H2O = GDP + phosphate + H(+)</text>
        <dbReference type="Rhea" id="RHEA:19669"/>
        <dbReference type="ChEBI" id="CHEBI:15377"/>
        <dbReference type="ChEBI" id="CHEBI:15378"/>
        <dbReference type="ChEBI" id="CHEBI:37565"/>
        <dbReference type="ChEBI" id="CHEBI:43474"/>
        <dbReference type="ChEBI" id="CHEBI:58189"/>
    </reaction>
    <physiologicalReaction direction="left-to-right" evidence="5">
        <dbReference type="Rhea" id="RHEA:19670"/>
    </physiologicalReaction>
</comment>
<dbReference type="Gene3D" id="3.40.50.300">
    <property type="entry name" value="P-loop containing nucleotide triphosphate hydrolases"/>
    <property type="match status" value="1"/>
</dbReference>
<dbReference type="Gene3D" id="3.30.1220.10">
    <property type="entry name" value="CobW-like, C-terminal domain"/>
    <property type="match status" value="1"/>
</dbReference>
<evidence type="ECO:0000256" key="3">
    <source>
        <dbReference type="ARBA" id="ARBA00023186"/>
    </source>
</evidence>
<proteinExistence type="inferred from homology"/>
<evidence type="ECO:0000259" key="7">
    <source>
        <dbReference type="Pfam" id="PF07683"/>
    </source>
</evidence>
<dbReference type="CDD" id="cd03112">
    <property type="entry name" value="CobW-like"/>
    <property type="match status" value="1"/>
</dbReference>
<comment type="caution">
    <text evidence="8">The sequence shown here is derived from an EMBL/GenBank/DDBJ whole genome shotgun (WGS) entry which is preliminary data.</text>
</comment>
<dbReference type="InterPro" id="IPR051316">
    <property type="entry name" value="Zinc-reg_GTPase_activator"/>
</dbReference>
<evidence type="ECO:0000313" key="9">
    <source>
        <dbReference type="Proteomes" id="UP001285636"/>
    </source>
</evidence>
<dbReference type="PANTHER" id="PTHR13748">
    <property type="entry name" value="COBW-RELATED"/>
    <property type="match status" value="1"/>
</dbReference>
<protein>
    <submittedName>
        <fullName evidence="8">GTP-binding protein</fullName>
    </submittedName>
</protein>
<dbReference type="InterPro" id="IPR011629">
    <property type="entry name" value="CobW-like_C"/>
</dbReference>
<dbReference type="AlphaFoldDB" id="A0AAJ2KVW7"/>
<organism evidence="8 9">
    <name type="scientific">Alkalihalophilus pseudofirmus</name>
    <name type="common">Bacillus pseudofirmus</name>
    <dbReference type="NCBI Taxonomy" id="79885"/>
    <lineage>
        <taxon>Bacteria</taxon>
        <taxon>Bacillati</taxon>
        <taxon>Bacillota</taxon>
        <taxon>Bacilli</taxon>
        <taxon>Bacillales</taxon>
        <taxon>Bacillaceae</taxon>
        <taxon>Alkalihalophilus</taxon>
    </lineage>
</organism>
<evidence type="ECO:0000259" key="6">
    <source>
        <dbReference type="Pfam" id="PF02492"/>
    </source>
</evidence>